<evidence type="ECO:0000313" key="1">
    <source>
        <dbReference type="EMBL" id="KAJ0049230.1"/>
    </source>
</evidence>
<dbReference type="EMBL" id="CM047737">
    <property type="protein sequence ID" value="KAJ0049230.1"/>
    <property type="molecule type" value="Genomic_DNA"/>
</dbReference>
<comment type="caution">
    <text evidence="1">The sequence shown here is derived from an EMBL/GenBank/DDBJ whole genome shotgun (WGS) entry which is preliminary data.</text>
</comment>
<reference evidence="2" key="1">
    <citation type="journal article" date="2023" name="G3 (Bethesda)">
        <title>Genome assembly and association tests identify interacting loci associated with vigor, precocity, and sex in interspecific pistachio rootstocks.</title>
        <authorList>
            <person name="Palmer W."/>
            <person name="Jacygrad E."/>
            <person name="Sagayaradj S."/>
            <person name="Cavanaugh K."/>
            <person name="Han R."/>
            <person name="Bertier L."/>
            <person name="Beede B."/>
            <person name="Kafkas S."/>
            <person name="Golino D."/>
            <person name="Preece J."/>
            <person name="Michelmore R."/>
        </authorList>
    </citation>
    <scope>NUCLEOTIDE SEQUENCE [LARGE SCALE GENOMIC DNA]</scope>
</reference>
<gene>
    <name evidence="1" type="ORF">Pint_15589</name>
</gene>
<evidence type="ECO:0000313" key="2">
    <source>
        <dbReference type="Proteomes" id="UP001163603"/>
    </source>
</evidence>
<name>A0ACC0ZCE2_9ROSI</name>
<organism evidence="1 2">
    <name type="scientific">Pistacia integerrima</name>
    <dbReference type="NCBI Taxonomy" id="434235"/>
    <lineage>
        <taxon>Eukaryota</taxon>
        <taxon>Viridiplantae</taxon>
        <taxon>Streptophyta</taxon>
        <taxon>Embryophyta</taxon>
        <taxon>Tracheophyta</taxon>
        <taxon>Spermatophyta</taxon>
        <taxon>Magnoliopsida</taxon>
        <taxon>eudicotyledons</taxon>
        <taxon>Gunneridae</taxon>
        <taxon>Pentapetalae</taxon>
        <taxon>rosids</taxon>
        <taxon>malvids</taxon>
        <taxon>Sapindales</taxon>
        <taxon>Anacardiaceae</taxon>
        <taxon>Pistacia</taxon>
    </lineage>
</organism>
<protein>
    <submittedName>
        <fullName evidence="1">Uncharacterized protein</fullName>
    </submittedName>
</protein>
<dbReference type="Proteomes" id="UP001163603">
    <property type="component" value="Chromosome 2"/>
</dbReference>
<sequence length="543" mass="60333">MDQLQLCLASGDPNVQTSHVLDAVFINSGDNPFKLVKNSLRILEKHKGTFSCIENKKLPAHIDWFGWNTWDAFYTRADPLGIEDGLNSFSEGGCVPKFLVIDDGWQTAAIEPRKNGEPPIKQPRFAAKLASFEENVKFTGLCSEISCADLGEFVKDIKENYELKLLYVWHAIHGYWGGVLSTPEAMKKYKPKNVELLQSPGNLRRAICGTLDSLEQAKVGIVDPSKIYDFYNDYHSYLANCGVYGVKVDVQTLLEMLGAGYGGRVTLTRCYLEALQDSVLKNLKDNNSMCMAPLSPPSPLYPAESPPSHTTIPSPPLPPPSPPSPTPPNHPPPALRRSTRLRTAPQYLKDYHCSQTMLAPPAQSISKTASAVVRRLYCCCIYSTFSLMNSTPFGNSFQILLLHRYCSFVSLLPRFPFLCFVTHIATVAFVSLFVGEIVVPDWDMFYVFDEDIQFAPIGLVDMYNSEGAVEAISYSNSTVKIKAEAEGDRKWRRSRTGGGGKPKKQADSHLKAEAEGDHEWRRSRTELEEGQTEKEKANGGGPS</sequence>
<accession>A0ACC0ZCE2</accession>
<proteinExistence type="predicted"/>
<keyword evidence="2" id="KW-1185">Reference proteome</keyword>